<gene>
    <name evidence="2" type="ORF">I0Q91_09005</name>
</gene>
<dbReference type="AlphaFoldDB" id="A0A931AV29"/>
<sequence length="258" mass="28979">MESNRNLELKTYLIMISGLTLLTGFNSFISGGNQFITNNLPLPGILQIVLNMLIVLFLYGLLGLYGIKIGREFNLPGIWPDSYPGFRYWLEPAVLGLGLTALYIVLDLSFAPIHNLGYLPQPELPEAILVVLISAISGELLFRLFLIPFGAYLIVMLWRNFGGIGLEAKEQIIKRVFWPLAGISGVVYVFSYLPNLIYSYGVESLFNLPVPLLIQLLLMYGSLGMLAAWQYRRQGFLAAVQVHFWAALFWHIGWGGIF</sequence>
<evidence type="ECO:0000313" key="3">
    <source>
        <dbReference type="Proteomes" id="UP000621436"/>
    </source>
</evidence>
<feature type="transmembrane region" description="Helical" evidence="1">
    <location>
        <begin position="12"/>
        <end position="32"/>
    </location>
</feature>
<comment type="caution">
    <text evidence="2">The sequence shown here is derived from an EMBL/GenBank/DDBJ whole genome shotgun (WGS) entry which is preliminary data.</text>
</comment>
<name>A0A931AV29_9FIRM</name>
<evidence type="ECO:0000256" key="1">
    <source>
        <dbReference type="SAM" id="Phobius"/>
    </source>
</evidence>
<organism evidence="2 3">
    <name type="scientific">Halonatronomonas betaini</name>
    <dbReference type="NCBI Taxonomy" id="2778430"/>
    <lineage>
        <taxon>Bacteria</taxon>
        <taxon>Bacillati</taxon>
        <taxon>Bacillota</taxon>
        <taxon>Clostridia</taxon>
        <taxon>Halanaerobiales</taxon>
        <taxon>Halarsenatibacteraceae</taxon>
        <taxon>Halonatronomonas</taxon>
    </lineage>
</organism>
<keyword evidence="1" id="KW-1133">Transmembrane helix</keyword>
<keyword evidence="2" id="KW-0645">Protease</keyword>
<feature type="transmembrane region" description="Helical" evidence="1">
    <location>
        <begin position="88"/>
        <end position="106"/>
    </location>
</feature>
<feature type="transmembrane region" description="Helical" evidence="1">
    <location>
        <begin position="176"/>
        <end position="198"/>
    </location>
</feature>
<feature type="transmembrane region" description="Helical" evidence="1">
    <location>
        <begin position="126"/>
        <end position="155"/>
    </location>
</feature>
<dbReference type="RefSeq" id="WP_270454177.1">
    <property type="nucleotide sequence ID" value="NZ_JADPIE010000004.1"/>
</dbReference>
<proteinExistence type="predicted"/>
<feature type="transmembrane region" description="Helical" evidence="1">
    <location>
        <begin position="210"/>
        <end position="229"/>
    </location>
</feature>
<keyword evidence="3" id="KW-1185">Reference proteome</keyword>
<reference evidence="2" key="1">
    <citation type="submission" date="2020-11" db="EMBL/GenBank/DDBJ databases">
        <title>Halonatronomonas betainensis gen. nov., sp. nov. a novel haloalkaliphilic representative of the family Halanaerobiacae capable of betaine degradation.</title>
        <authorList>
            <person name="Boltyanskaya Y."/>
            <person name="Kevbrin V."/>
            <person name="Detkova E."/>
            <person name="Grouzdev D.S."/>
            <person name="Koziaeva V."/>
            <person name="Zhilina T."/>
        </authorList>
    </citation>
    <scope>NUCLEOTIDE SEQUENCE</scope>
    <source>
        <strain evidence="2">Z-7014</strain>
    </source>
</reference>
<keyword evidence="2" id="KW-0482">Metalloprotease</keyword>
<feature type="transmembrane region" description="Helical" evidence="1">
    <location>
        <begin position="236"/>
        <end position="257"/>
    </location>
</feature>
<keyword evidence="1" id="KW-0812">Transmembrane</keyword>
<keyword evidence="1" id="KW-0472">Membrane</keyword>
<dbReference type="EMBL" id="JADPIE010000004">
    <property type="protein sequence ID" value="MBF8437214.1"/>
    <property type="molecule type" value="Genomic_DNA"/>
</dbReference>
<protein>
    <submittedName>
        <fullName evidence="2">CPBP family intramembrane metalloprotease</fullName>
    </submittedName>
</protein>
<feature type="transmembrane region" description="Helical" evidence="1">
    <location>
        <begin position="44"/>
        <end position="67"/>
    </location>
</feature>
<evidence type="ECO:0000313" key="2">
    <source>
        <dbReference type="EMBL" id="MBF8437214.1"/>
    </source>
</evidence>
<keyword evidence="2" id="KW-0378">Hydrolase</keyword>
<dbReference type="GO" id="GO:0008237">
    <property type="term" value="F:metallopeptidase activity"/>
    <property type="evidence" value="ECO:0007669"/>
    <property type="project" value="UniProtKB-KW"/>
</dbReference>
<accession>A0A931AV29</accession>
<dbReference type="Proteomes" id="UP000621436">
    <property type="component" value="Unassembled WGS sequence"/>
</dbReference>